<proteinExistence type="predicted"/>
<name>A0A8S2WBR0_9BILA</name>
<feature type="non-terminal residue" evidence="1">
    <location>
        <position position="1"/>
    </location>
</feature>
<evidence type="ECO:0000313" key="1">
    <source>
        <dbReference type="EMBL" id="CAF4425660.1"/>
    </source>
</evidence>
<comment type="caution">
    <text evidence="1">The sequence shown here is derived from an EMBL/GenBank/DDBJ whole genome shotgun (WGS) entry which is preliminary data.</text>
</comment>
<organism evidence="1 2">
    <name type="scientific">Rotaria magnacalcarata</name>
    <dbReference type="NCBI Taxonomy" id="392030"/>
    <lineage>
        <taxon>Eukaryota</taxon>
        <taxon>Metazoa</taxon>
        <taxon>Spiralia</taxon>
        <taxon>Gnathifera</taxon>
        <taxon>Rotifera</taxon>
        <taxon>Eurotatoria</taxon>
        <taxon>Bdelloidea</taxon>
        <taxon>Philodinida</taxon>
        <taxon>Philodinidae</taxon>
        <taxon>Rotaria</taxon>
    </lineage>
</organism>
<dbReference type="AlphaFoldDB" id="A0A8S2WBR0"/>
<protein>
    <submittedName>
        <fullName evidence="1">Uncharacterized protein</fullName>
    </submittedName>
</protein>
<reference evidence="1" key="1">
    <citation type="submission" date="2021-02" db="EMBL/GenBank/DDBJ databases">
        <authorList>
            <person name="Nowell W R."/>
        </authorList>
    </citation>
    <scope>NUCLEOTIDE SEQUENCE</scope>
</reference>
<dbReference type="EMBL" id="CAJOBH010061156">
    <property type="protein sequence ID" value="CAF4425660.1"/>
    <property type="molecule type" value="Genomic_DNA"/>
</dbReference>
<sequence length="40" mass="4463">RNRNSVIGNSRTFFVLIINEIFQGTVVGNSSQQRSAKVPQ</sequence>
<dbReference type="Proteomes" id="UP000681967">
    <property type="component" value="Unassembled WGS sequence"/>
</dbReference>
<evidence type="ECO:0000313" key="2">
    <source>
        <dbReference type="Proteomes" id="UP000681967"/>
    </source>
</evidence>
<gene>
    <name evidence="1" type="ORF">BYL167_LOCUS32654</name>
</gene>
<accession>A0A8S2WBR0</accession>